<evidence type="ECO:0000313" key="2">
    <source>
        <dbReference type="EMBL" id="OJD35905.1"/>
    </source>
</evidence>
<accession>A0A1J9R5S1</accession>
<gene>
    <name evidence="2" type="ORF">BKCO1_14000160</name>
</gene>
<feature type="region of interest" description="Disordered" evidence="1">
    <location>
        <begin position="1"/>
        <end position="66"/>
    </location>
</feature>
<name>A0A1J9R5S1_9PEZI</name>
<protein>
    <submittedName>
        <fullName evidence="2">Methyltransferase domain-containing protein</fullName>
    </submittedName>
</protein>
<evidence type="ECO:0000313" key="3">
    <source>
        <dbReference type="Proteomes" id="UP000183809"/>
    </source>
</evidence>
<proteinExistence type="predicted"/>
<dbReference type="GO" id="GO:0032259">
    <property type="term" value="P:methylation"/>
    <property type="evidence" value="ECO:0007669"/>
    <property type="project" value="UniProtKB-KW"/>
</dbReference>
<dbReference type="GO" id="GO:0008168">
    <property type="term" value="F:methyltransferase activity"/>
    <property type="evidence" value="ECO:0007669"/>
    <property type="project" value="UniProtKB-KW"/>
</dbReference>
<dbReference type="CDD" id="cd02440">
    <property type="entry name" value="AdoMet_MTases"/>
    <property type="match status" value="1"/>
</dbReference>
<reference evidence="2 3" key="1">
    <citation type="submission" date="2016-10" db="EMBL/GenBank/DDBJ databases">
        <title>Proteomics and genomics reveal pathogen-plant mechanisms compatible with a hemibiotrophic lifestyle of Diplodia corticola.</title>
        <authorList>
            <person name="Fernandes I."/>
            <person name="De Jonge R."/>
            <person name="Van De Peer Y."/>
            <person name="Devreese B."/>
            <person name="Alves A."/>
            <person name="Esteves A.C."/>
        </authorList>
    </citation>
    <scope>NUCLEOTIDE SEQUENCE [LARGE SCALE GENOMIC DNA]</scope>
    <source>
        <strain evidence="2 3">CBS 112549</strain>
    </source>
</reference>
<evidence type="ECO:0000256" key="1">
    <source>
        <dbReference type="SAM" id="MobiDB-lite"/>
    </source>
</evidence>
<dbReference type="GeneID" id="31011333"/>
<comment type="caution">
    <text evidence="2">The sequence shown here is derived from an EMBL/GenBank/DDBJ whole genome shotgun (WGS) entry which is preliminary data.</text>
</comment>
<keyword evidence="2" id="KW-0489">Methyltransferase</keyword>
<dbReference type="OrthoDB" id="2013972at2759"/>
<organism evidence="2 3">
    <name type="scientific">Diplodia corticola</name>
    <dbReference type="NCBI Taxonomy" id="236234"/>
    <lineage>
        <taxon>Eukaryota</taxon>
        <taxon>Fungi</taxon>
        <taxon>Dikarya</taxon>
        <taxon>Ascomycota</taxon>
        <taxon>Pezizomycotina</taxon>
        <taxon>Dothideomycetes</taxon>
        <taxon>Dothideomycetes incertae sedis</taxon>
        <taxon>Botryosphaeriales</taxon>
        <taxon>Botryosphaeriaceae</taxon>
        <taxon>Diplodia</taxon>
    </lineage>
</organism>
<dbReference type="PANTHER" id="PTHR43591">
    <property type="entry name" value="METHYLTRANSFERASE"/>
    <property type="match status" value="1"/>
</dbReference>
<dbReference type="Gene3D" id="3.40.50.150">
    <property type="entry name" value="Vaccinia Virus protein VP39"/>
    <property type="match status" value="1"/>
</dbReference>
<dbReference type="RefSeq" id="XP_020132165.1">
    <property type="nucleotide sequence ID" value="XM_020271074.1"/>
</dbReference>
<dbReference type="SUPFAM" id="SSF53335">
    <property type="entry name" value="S-adenosyl-L-methionine-dependent methyltransferases"/>
    <property type="match status" value="1"/>
</dbReference>
<dbReference type="Proteomes" id="UP000183809">
    <property type="component" value="Unassembled WGS sequence"/>
</dbReference>
<dbReference type="PANTHER" id="PTHR43591:SF10">
    <property type="entry name" value="ABC TRANSMEMBRANE TYPE-1 DOMAIN-CONTAINING PROTEIN-RELATED"/>
    <property type="match status" value="1"/>
</dbReference>
<keyword evidence="2" id="KW-0808">Transferase</keyword>
<dbReference type="AlphaFoldDB" id="A0A1J9R5S1"/>
<dbReference type="InterPro" id="IPR029063">
    <property type="entry name" value="SAM-dependent_MTases_sf"/>
</dbReference>
<dbReference type="Pfam" id="PF13489">
    <property type="entry name" value="Methyltransf_23"/>
    <property type="match status" value="1"/>
</dbReference>
<dbReference type="STRING" id="236234.A0A1J9R5S1"/>
<keyword evidence="3" id="KW-1185">Reference proteome</keyword>
<dbReference type="EMBL" id="MNUE01000014">
    <property type="protein sequence ID" value="OJD35905.1"/>
    <property type="molecule type" value="Genomic_DNA"/>
</dbReference>
<sequence length="373" mass="41711">MWAPDGRASLMIPASNSPPDSGAAHPSAPPTMCTAEAQPATGPDVPVDPAYENNDDADSALGDTTSVDDQLSTFSASLTSSVVNYPFQNGRRYHAYKDGSYILPNDEPEQDRLDLAHAMTTKLTANRLHLTPLPDHFSGRVLDIGCGTGIWSICMGDQFPDAEILGNDLSPVQPSWVPPNVKFEIDDIENEWSYSQRFDFIFSRYLAGAIGDWQRLVRRAYANLAPGGWVEFQDYDSVYYSDDGTLTDEHDMKKWLDTLRLACLDAKRACDPGPRLEGYVKEAGFVNVHHEVFKVPVGGWPKDKSLKQCGLMNLIQSLEGLEAFSYRIFTDMLKWEVDEVNIFLAKVRNDLKNKNIHAYYNYHVVYAQRPEGS</sequence>